<gene>
    <name evidence="2" type="ORF">X777_12909</name>
</gene>
<dbReference type="EMBL" id="KK107560">
    <property type="protein sequence ID" value="EZA48945.1"/>
    <property type="molecule type" value="Genomic_DNA"/>
</dbReference>
<dbReference type="InterPro" id="IPR058912">
    <property type="entry name" value="HTH_animal"/>
</dbReference>
<dbReference type="OrthoDB" id="7687729at2759"/>
<sequence>MFNNYHSRLKFTYEVGDNGSISFLDTEIIVDNGTIITNWYRKPTFSGRYINYFSNHPFKYKISVINSLVDRAILLSDDRFHVSNITIVKDILSNNGYPVNIINKYVLKRIKHLKHKNGRHNLENERKNKNKERITIPYIKNLSSTIGKILNSVGFQVAYTVPNKLDQIIKRGKDMLPKLKQMNVVYKINCLHCDACYVGQTKRHVETRLREHMVDVRKSVSDHSVVSKHRVTYDHDFDWSDPLVLHRDEFTRRREIAEMYFIKKQTKPVNLQRDTNNLPGVYDRVIRSA</sequence>
<accession>A0A026VZ41</accession>
<proteinExistence type="predicted"/>
<evidence type="ECO:0000313" key="3">
    <source>
        <dbReference type="Proteomes" id="UP000053097"/>
    </source>
</evidence>
<dbReference type="SUPFAM" id="SSF82771">
    <property type="entry name" value="GIY-YIG endonuclease"/>
    <property type="match status" value="1"/>
</dbReference>
<dbReference type="Pfam" id="PF26215">
    <property type="entry name" value="HTH_animal"/>
    <property type="match status" value="1"/>
</dbReference>
<keyword evidence="3" id="KW-1185">Reference proteome</keyword>
<dbReference type="Gene3D" id="3.40.1440.10">
    <property type="entry name" value="GIY-YIG endonuclease"/>
    <property type="match status" value="1"/>
</dbReference>
<protein>
    <recommendedName>
        <fullName evidence="1">Helix-turn-helix domain-containing protein</fullName>
    </recommendedName>
</protein>
<reference evidence="2 3" key="1">
    <citation type="journal article" date="2014" name="Curr. Biol.">
        <title>The genome of the clonal raider ant Cerapachys biroi.</title>
        <authorList>
            <person name="Oxley P.R."/>
            <person name="Ji L."/>
            <person name="Fetter-Pruneda I."/>
            <person name="McKenzie S.K."/>
            <person name="Li C."/>
            <person name="Hu H."/>
            <person name="Zhang G."/>
            <person name="Kronauer D.J."/>
        </authorList>
    </citation>
    <scope>NUCLEOTIDE SEQUENCE [LARGE SCALE GENOMIC DNA]</scope>
</reference>
<evidence type="ECO:0000313" key="2">
    <source>
        <dbReference type="EMBL" id="EZA48945.1"/>
    </source>
</evidence>
<dbReference type="PANTHER" id="PTHR21301">
    <property type="entry name" value="REVERSE TRANSCRIPTASE"/>
    <property type="match status" value="1"/>
</dbReference>
<evidence type="ECO:0000259" key="1">
    <source>
        <dbReference type="Pfam" id="PF26215"/>
    </source>
</evidence>
<dbReference type="Proteomes" id="UP000053097">
    <property type="component" value="Unassembled WGS sequence"/>
</dbReference>
<dbReference type="AlphaFoldDB" id="A0A026VZ41"/>
<name>A0A026VZ41_OOCBI</name>
<dbReference type="InterPro" id="IPR035901">
    <property type="entry name" value="GIY-YIG_endonuc_sf"/>
</dbReference>
<dbReference type="OMA" id="NNIDXAN"/>
<dbReference type="PANTHER" id="PTHR21301:SF10">
    <property type="entry name" value="REVERSE TRANSCRIPTASE DOMAIN-CONTAINING PROTEIN"/>
    <property type="match status" value="1"/>
</dbReference>
<feature type="domain" description="Helix-turn-helix" evidence="1">
    <location>
        <begin position="48"/>
        <end position="105"/>
    </location>
</feature>
<organism evidence="2 3">
    <name type="scientific">Ooceraea biroi</name>
    <name type="common">Clonal raider ant</name>
    <name type="synonym">Cerapachys biroi</name>
    <dbReference type="NCBI Taxonomy" id="2015173"/>
    <lineage>
        <taxon>Eukaryota</taxon>
        <taxon>Metazoa</taxon>
        <taxon>Ecdysozoa</taxon>
        <taxon>Arthropoda</taxon>
        <taxon>Hexapoda</taxon>
        <taxon>Insecta</taxon>
        <taxon>Pterygota</taxon>
        <taxon>Neoptera</taxon>
        <taxon>Endopterygota</taxon>
        <taxon>Hymenoptera</taxon>
        <taxon>Apocrita</taxon>
        <taxon>Aculeata</taxon>
        <taxon>Formicoidea</taxon>
        <taxon>Formicidae</taxon>
        <taxon>Dorylinae</taxon>
        <taxon>Ooceraea</taxon>
    </lineage>
</organism>